<dbReference type="InterPro" id="IPR005543">
    <property type="entry name" value="PASTA_dom"/>
</dbReference>
<dbReference type="AlphaFoldDB" id="A1BEH6"/>
<dbReference type="STRING" id="290317.Cpha266_0750"/>
<dbReference type="eggNOG" id="COG2815">
    <property type="taxonomic scope" value="Bacteria"/>
</dbReference>
<feature type="domain" description="PASTA" evidence="2">
    <location>
        <begin position="69"/>
        <end position="136"/>
    </location>
</feature>
<organism evidence="3 4">
    <name type="scientific">Chlorobium phaeobacteroides (strain DSM 266 / SMG 266 / 2430)</name>
    <dbReference type="NCBI Taxonomy" id="290317"/>
    <lineage>
        <taxon>Bacteria</taxon>
        <taxon>Pseudomonadati</taxon>
        <taxon>Chlorobiota</taxon>
        <taxon>Chlorobiia</taxon>
        <taxon>Chlorobiales</taxon>
        <taxon>Chlorobiaceae</taxon>
        <taxon>Chlorobium/Pelodictyon group</taxon>
        <taxon>Chlorobium</taxon>
    </lineage>
</organism>
<feature type="transmembrane region" description="Helical" evidence="1">
    <location>
        <begin position="216"/>
        <end position="237"/>
    </location>
</feature>
<dbReference type="KEGG" id="cph:Cpha266_0750"/>
<dbReference type="Proteomes" id="UP000008701">
    <property type="component" value="Chromosome"/>
</dbReference>
<dbReference type="HOGENOM" id="CLU_932840_0_0_10"/>
<feature type="domain" description="PASTA" evidence="2">
    <location>
        <begin position="137"/>
        <end position="202"/>
    </location>
</feature>
<gene>
    <name evidence="3" type="ordered locus">Cpha266_0750</name>
</gene>
<dbReference type="Pfam" id="PF03793">
    <property type="entry name" value="PASTA"/>
    <property type="match status" value="2"/>
</dbReference>
<keyword evidence="1" id="KW-0472">Membrane</keyword>
<proteinExistence type="predicted"/>
<dbReference type="PROSITE" id="PS51178">
    <property type="entry name" value="PASTA"/>
    <property type="match status" value="2"/>
</dbReference>
<dbReference type="PROSITE" id="PS51257">
    <property type="entry name" value="PROKAR_LIPOPROTEIN"/>
    <property type="match status" value="1"/>
</dbReference>
<dbReference type="RefSeq" id="WP_011744632.1">
    <property type="nucleotide sequence ID" value="NC_008639.1"/>
</dbReference>
<reference evidence="3 4" key="1">
    <citation type="submission" date="2006-12" db="EMBL/GenBank/DDBJ databases">
        <title>Complete sequence of Chlorobium phaeobacteroides DSM 266.</title>
        <authorList>
            <consortium name="US DOE Joint Genome Institute"/>
            <person name="Copeland A."/>
            <person name="Lucas S."/>
            <person name="Lapidus A."/>
            <person name="Barry K."/>
            <person name="Detter J.C."/>
            <person name="Glavina del Rio T."/>
            <person name="Hammon N."/>
            <person name="Israni S."/>
            <person name="Pitluck S."/>
            <person name="Goltsman E."/>
            <person name="Schmutz J."/>
            <person name="Larimer F."/>
            <person name="Land M."/>
            <person name="Hauser L."/>
            <person name="Mikhailova N."/>
            <person name="Li T."/>
            <person name="Overmann J."/>
            <person name="Bryant D.A."/>
            <person name="Richardson P."/>
        </authorList>
    </citation>
    <scope>NUCLEOTIDE SEQUENCE [LARGE SCALE GENOMIC DNA]</scope>
    <source>
        <strain evidence="3 4">DSM 266</strain>
    </source>
</reference>
<evidence type="ECO:0000313" key="4">
    <source>
        <dbReference type="Proteomes" id="UP000008701"/>
    </source>
</evidence>
<name>A1BEH6_CHLPD</name>
<dbReference type="Gene3D" id="3.30.10.20">
    <property type="match status" value="2"/>
</dbReference>
<protein>
    <submittedName>
        <fullName evidence="3">PASTA domain containing protein</fullName>
    </submittedName>
</protein>
<evidence type="ECO:0000313" key="3">
    <source>
        <dbReference type="EMBL" id="ABL64803.1"/>
    </source>
</evidence>
<keyword evidence="4" id="KW-1185">Reference proteome</keyword>
<dbReference type="EMBL" id="CP000492">
    <property type="protein sequence ID" value="ABL64803.1"/>
    <property type="molecule type" value="Genomic_DNA"/>
</dbReference>
<keyword evidence="1" id="KW-0812">Transmembrane</keyword>
<dbReference type="CDD" id="cd06577">
    <property type="entry name" value="PASTA_pknB"/>
    <property type="match status" value="2"/>
</dbReference>
<accession>A1BEH6</accession>
<dbReference type="OrthoDB" id="9803895at2"/>
<evidence type="ECO:0000259" key="2">
    <source>
        <dbReference type="PROSITE" id="PS51178"/>
    </source>
</evidence>
<dbReference type="SMART" id="SM00740">
    <property type="entry name" value="PASTA"/>
    <property type="match status" value="2"/>
</dbReference>
<keyword evidence="1" id="KW-1133">Transmembrane helix</keyword>
<evidence type="ECO:0000256" key="1">
    <source>
        <dbReference type="SAM" id="Phobius"/>
    </source>
</evidence>
<sequence length="298" mass="31923" precursor="true">MRKSVYRQRALFAFVLSLLLPLISGCCRARMIADYRAPVASIADTSKNTATLPERTPVAGHKENRVLPVARKVLVPDLVGKTVESAKRILYHKQLALGSIVYRESLEQAGMVIAQNPVPKKGLRVVEGSPVTLVVSRSMLAVVPDVVGRTVFDARPILQKAGFLTGSVVPDSFVSSGKVRRQHPVAGDSARRGSAVDLTVTGASPEPKAPEANQDLVTYLAAAIVATGGAALLLGRLRRNNLPGRKHKAVSVTPKTDFGVQDIIVPSGAVGKRETGIRFFPDQGVQEIAVRQVDETKD</sequence>